<dbReference type="GO" id="GO:0016791">
    <property type="term" value="F:phosphatase activity"/>
    <property type="evidence" value="ECO:0007669"/>
    <property type="project" value="TreeGrafter"/>
</dbReference>
<organism evidence="9 10">
    <name type="scientific">Paenibacillus albilobatus</name>
    <dbReference type="NCBI Taxonomy" id="2716884"/>
    <lineage>
        <taxon>Bacteria</taxon>
        <taxon>Bacillati</taxon>
        <taxon>Bacillota</taxon>
        <taxon>Bacilli</taxon>
        <taxon>Bacillales</taxon>
        <taxon>Paenibacillaceae</taxon>
        <taxon>Paenibacillus</taxon>
    </lineage>
</organism>
<feature type="binding site" evidence="8">
    <location>
        <position position="209"/>
    </location>
    <ligand>
        <name>Mg(2+)</name>
        <dbReference type="ChEBI" id="CHEBI:18420"/>
    </ligand>
</feature>
<comment type="function">
    <text evidence="5">Catalyzes the dephosphorylation of 2-6 carbon acid sugars in vitro.</text>
</comment>
<sequence>MAQNEKTKALLIDLDGTLYHGKHRIPGADELIRTLKQQGVPYLFVTNNSSRTAEGVASHLNGMGIPAEPGDVCTSSLAAAEYVAGESPGASVAMLGEEGLREALLDAGLHIVDENPQYVVQGIDRSFTYESLAQAVQWIRAGAAYVLTNPDLLLPSDHGLVPGAGSLAASIRAASGAEPVVIGKPSGHLIKYATDRLGISPGEATMVGDNMRTDIAAGAAAGCQTILVLTGLTTEENLKAQIEGAGVKPDVICKNLHELTEMIRSKS</sequence>
<evidence type="ECO:0000256" key="6">
    <source>
        <dbReference type="PIRSR" id="PIRSR000915-1"/>
    </source>
</evidence>
<evidence type="ECO:0000256" key="4">
    <source>
        <dbReference type="ARBA" id="ARBA00022842"/>
    </source>
</evidence>
<proteinExistence type="inferred from homology"/>
<dbReference type="EC" id="3.1.3.-" evidence="5"/>
<keyword evidence="10" id="KW-1185">Reference proteome</keyword>
<evidence type="ECO:0000256" key="2">
    <source>
        <dbReference type="ARBA" id="ARBA00022723"/>
    </source>
</evidence>
<dbReference type="PANTHER" id="PTHR19288:SF46">
    <property type="entry name" value="HALOACID DEHALOGENASE-LIKE HYDROLASE DOMAIN-CONTAINING PROTEIN 2"/>
    <property type="match status" value="1"/>
</dbReference>
<dbReference type="PIRSF" id="PIRSF000915">
    <property type="entry name" value="PGP-type_phosphatase"/>
    <property type="match status" value="1"/>
</dbReference>
<dbReference type="GO" id="GO:0005737">
    <property type="term" value="C:cytoplasm"/>
    <property type="evidence" value="ECO:0007669"/>
    <property type="project" value="TreeGrafter"/>
</dbReference>
<evidence type="ECO:0000256" key="7">
    <source>
        <dbReference type="PIRSR" id="PIRSR000915-2"/>
    </source>
</evidence>
<feature type="active site" description="Nucleophile" evidence="6">
    <location>
        <position position="13"/>
    </location>
</feature>
<dbReference type="SFLD" id="SFLDS00003">
    <property type="entry name" value="Haloacid_Dehalogenase"/>
    <property type="match status" value="1"/>
</dbReference>
<comment type="cofactor">
    <cofactor evidence="8">
        <name>Mg(2+)</name>
        <dbReference type="ChEBI" id="CHEBI:18420"/>
    </cofactor>
    <text evidence="8">Divalent metal ions. Mg(2+) is the most effective.</text>
</comment>
<comment type="similarity">
    <text evidence="1 5">Belongs to the HAD-like hydrolase superfamily. NagD family.</text>
</comment>
<gene>
    <name evidence="9" type="ORF">J2TS6_22940</name>
</gene>
<feature type="binding site" evidence="7">
    <location>
        <position position="184"/>
    </location>
    <ligand>
        <name>substrate</name>
    </ligand>
</feature>
<dbReference type="Proteomes" id="UP000679779">
    <property type="component" value="Unassembled WGS sequence"/>
</dbReference>
<feature type="binding site" evidence="8">
    <location>
        <position position="15"/>
    </location>
    <ligand>
        <name>Mg(2+)</name>
        <dbReference type="ChEBI" id="CHEBI:18420"/>
    </ligand>
</feature>
<dbReference type="InterPro" id="IPR036412">
    <property type="entry name" value="HAD-like_sf"/>
</dbReference>
<dbReference type="Gene3D" id="3.40.50.1000">
    <property type="entry name" value="HAD superfamily/HAD-like"/>
    <property type="match status" value="2"/>
</dbReference>
<dbReference type="EMBL" id="BORQ01000002">
    <property type="protein sequence ID" value="GIO31153.1"/>
    <property type="molecule type" value="Genomic_DNA"/>
</dbReference>
<dbReference type="InterPro" id="IPR006357">
    <property type="entry name" value="HAD-SF_hydro_IIA"/>
</dbReference>
<dbReference type="AlphaFoldDB" id="A0A920CAQ2"/>
<dbReference type="Pfam" id="PF13344">
    <property type="entry name" value="Hydrolase_6"/>
    <property type="match status" value="1"/>
</dbReference>
<dbReference type="Pfam" id="PF13242">
    <property type="entry name" value="Hydrolase_like"/>
    <property type="match status" value="1"/>
</dbReference>
<protein>
    <recommendedName>
        <fullName evidence="5">Acid sugar phosphatase</fullName>
        <ecNumber evidence="5">3.1.3.-</ecNumber>
    </recommendedName>
</protein>
<dbReference type="CDD" id="cd07530">
    <property type="entry name" value="HAD_Pase_UmpH-like"/>
    <property type="match status" value="1"/>
</dbReference>
<dbReference type="InterPro" id="IPR006354">
    <property type="entry name" value="HAD-SF_hydro_IIA_hyp1"/>
</dbReference>
<dbReference type="NCBIfam" id="TIGR01460">
    <property type="entry name" value="HAD-SF-IIA"/>
    <property type="match status" value="1"/>
</dbReference>
<evidence type="ECO:0000256" key="3">
    <source>
        <dbReference type="ARBA" id="ARBA00022801"/>
    </source>
</evidence>
<dbReference type="SUPFAM" id="SSF56784">
    <property type="entry name" value="HAD-like"/>
    <property type="match status" value="1"/>
</dbReference>
<keyword evidence="3" id="KW-0378">Hydrolase</keyword>
<evidence type="ECO:0000256" key="1">
    <source>
        <dbReference type="ARBA" id="ARBA00006696"/>
    </source>
</evidence>
<dbReference type="GO" id="GO:0046872">
    <property type="term" value="F:metal ion binding"/>
    <property type="evidence" value="ECO:0007669"/>
    <property type="project" value="UniProtKB-KW"/>
</dbReference>
<dbReference type="PANTHER" id="PTHR19288">
    <property type="entry name" value="4-NITROPHENYLPHOSPHATASE-RELATED"/>
    <property type="match status" value="1"/>
</dbReference>
<accession>A0A920CAQ2</accession>
<feature type="active site" description="Proton donor" evidence="6">
    <location>
        <position position="15"/>
    </location>
</feature>
<dbReference type="SFLD" id="SFLDG01139">
    <property type="entry name" value="C2.A:_Pyridoxal_Phosphate_Phos"/>
    <property type="match status" value="1"/>
</dbReference>
<evidence type="ECO:0000256" key="5">
    <source>
        <dbReference type="PIRNR" id="PIRNR000915"/>
    </source>
</evidence>
<name>A0A920CAQ2_9BACL</name>
<keyword evidence="4 5" id="KW-0460">Magnesium</keyword>
<keyword evidence="2 5" id="KW-0479">Metal-binding</keyword>
<evidence type="ECO:0000313" key="10">
    <source>
        <dbReference type="Proteomes" id="UP000679779"/>
    </source>
</evidence>
<dbReference type="NCBIfam" id="TIGR01457">
    <property type="entry name" value="HAD-SF-IIA-hyp2"/>
    <property type="match status" value="1"/>
</dbReference>
<comment type="caution">
    <text evidence="9">The sequence shown here is derived from an EMBL/GenBank/DDBJ whole genome shotgun (WGS) entry which is preliminary data.</text>
</comment>
<evidence type="ECO:0000256" key="8">
    <source>
        <dbReference type="PIRSR" id="PIRSR000915-3"/>
    </source>
</evidence>
<dbReference type="InterPro" id="IPR023214">
    <property type="entry name" value="HAD_sf"/>
</dbReference>
<dbReference type="RefSeq" id="WP_160044429.1">
    <property type="nucleotide sequence ID" value="NZ_BORQ01000002.1"/>
</dbReference>
<feature type="binding site" evidence="8">
    <location>
        <position position="13"/>
    </location>
    <ligand>
        <name>Mg(2+)</name>
        <dbReference type="ChEBI" id="CHEBI:18420"/>
    </ligand>
</feature>
<reference evidence="9" key="1">
    <citation type="submission" date="2021-03" db="EMBL/GenBank/DDBJ databases">
        <title>Antimicrobial resistance genes in bacteria isolated from Japanese honey, and their potential for conferring macrolide and lincosamide resistance in the American foulbrood pathogen Paenibacillus larvae.</title>
        <authorList>
            <person name="Okamoto M."/>
            <person name="Kumagai M."/>
            <person name="Kanamori H."/>
            <person name="Takamatsu D."/>
        </authorList>
    </citation>
    <scope>NUCLEOTIDE SEQUENCE</scope>
    <source>
        <strain evidence="9">J2TS6</strain>
    </source>
</reference>
<evidence type="ECO:0000313" key="9">
    <source>
        <dbReference type="EMBL" id="GIO31153.1"/>
    </source>
</evidence>